<keyword evidence="8" id="KW-1185">Reference proteome</keyword>
<evidence type="ECO:0000256" key="5">
    <source>
        <dbReference type="ARBA" id="ARBA00048816"/>
    </source>
</evidence>
<gene>
    <name evidence="7" type="ORF">K7J14_14145</name>
</gene>
<sequence length="365" mass="39735">MYDYSRNARILLEDGTEFEGFAFGHESSAAGEVLFYSGQADIGRLLSDPSLKDAILVLTQPICGSTGIRDAGVCPFGLETGTEHPTITIKGLVVGDYQAPEVFPPQEKALTRWLRKYQVPGISGIDTRALIKKIEQRGVMRAKIIIDDTRDVSFSSAGKHAHPQYISVKKRQTYGAGQKKIIAIDCGIKHSALRKLITPDTTVIKTPWNDDFRGEDFDGVFISGGPGDPTSWDKPIAIIKDLLKGDRAIFATGQGAVILALAAGGATYRLGKGHHGSSIPCIDLQTGKCIITAQNHSYGIREDSLPHEWETTFLENNSHCIEGIRTRKGLFSGVLFHPEGNPGPSDAAWLYDDFLKIVIEGGIQK</sequence>
<dbReference type="InterPro" id="IPR029062">
    <property type="entry name" value="Class_I_gatase-like"/>
</dbReference>
<dbReference type="PROSITE" id="PS51273">
    <property type="entry name" value="GATASE_TYPE_1"/>
    <property type="match status" value="1"/>
</dbReference>
<dbReference type="InterPro" id="IPR050472">
    <property type="entry name" value="Anth_synth/Amidotransfase"/>
</dbReference>
<organism evidence="7 8">
    <name type="scientific">Teretinema zuelzerae</name>
    <dbReference type="NCBI Taxonomy" id="156"/>
    <lineage>
        <taxon>Bacteria</taxon>
        <taxon>Pseudomonadati</taxon>
        <taxon>Spirochaetota</taxon>
        <taxon>Spirochaetia</taxon>
        <taxon>Spirochaetales</taxon>
        <taxon>Treponemataceae</taxon>
        <taxon>Teretinema</taxon>
    </lineage>
</organism>
<dbReference type="EMBL" id="JAINWA010000003">
    <property type="protein sequence ID" value="MCD1655835.1"/>
    <property type="molecule type" value="Genomic_DNA"/>
</dbReference>
<dbReference type="NCBIfam" id="NF009475">
    <property type="entry name" value="PRK12838.1"/>
    <property type="match status" value="1"/>
</dbReference>
<name>A0AAE3EIW6_9SPIR</name>
<dbReference type="GO" id="GO:0004088">
    <property type="term" value="F:carbamoyl-phosphate synthase (glutamine-hydrolyzing) activity"/>
    <property type="evidence" value="ECO:0007669"/>
    <property type="project" value="UniProtKB-EC"/>
</dbReference>
<dbReference type="Pfam" id="PF00117">
    <property type="entry name" value="GATase"/>
    <property type="match status" value="1"/>
</dbReference>
<dbReference type="AlphaFoldDB" id="A0AAE3EIW6"/>
<dbReference type="SMART" id="SM01097">
    <property type="entry name" value="CPSase_sm_chain"/>
    <property type="match status" value="1"/>
</dbReference>
<dbReference type="PANTHER" id="PTHR43418:SF7">
    <property type="entry name" value="CARBAMOYL-PHOSPHATE SYNTHASE SMALL CHAIN"/>
    <property type="match status" value="1"/>
</dbReference>
<feature type="domain" description="Carbamoyl-phosphate synthase small subunit N-terminal" evidence="6">
    <location>
        <begin position="6"/>
        <end position="145"/>
    </location>
</feature>
<accession>A0AAE3EIW6</accession>
<dbReference type="Gene3D" id="3.50.30.20">
    <property type="entry name" value="Carbamoyl-phosphate synthase small subunit, N-terminal domain"/>
    <property type="match status" value="1"/>
</dbReference>
<protein>
    <recommendedName>
        <fullName evidence="3">carbamoyl-phosphate synthase (glutamine-hydrolyzing)</fullName>
        <ecNumber evidence="3">6.3.5.5</ecNumber>
    </recommendedName>
</protein>
<dbReference type="InterPro" id="IPR035686">
    <property type="entry name" value="CPSase_GATase1"/>
</dbReference>
<reference evidence="7" key="1">
    <citation type="submission" date="2021-08" db="EMBL/GenBank/DDBJ databases">
        <title>Comparative analyses of Brucepasteria parasyntrophica and Teretinema zuelzerae.</title>
        <authorList>
            <person name="Song Y."/>
            <person name="Brune A."/>
        </authorList>
    </citation>
    <scope>NUCLEOTIDE SEQUENCE</scope>
    <source>
        <strain evidence="7">DSM 1903</strain>
    </source>
</reference>
<evidence type="ECO:0000256" key="3">
    <source>
        <dbReference type="ARBA" id="ARBA00012738"/>
    </source>
</evidence>
<dbReference type="SUPFAM" id="SSF52021">
    <property type="entry name" value="Carbamoyl phosphate synthetase, small subunit N-terminal domain"/>
    <property type="match status" value="1"/>
</dbReference>
<dbReference type="RefSeq" id="WP_230757735.1">
    <property type="nucleotide sequence ID" value="NZ_JAINWA010000003.1"/>
</dbReference>
<evidence type="ECO:0000256" key="4">
    <source>
        <dbReference type="ARBA" id="ARBA00022962"/>
    </source>
</evidence>
<dbReference type="SUPFAM" id="SSF52317">
    <property type="entry name" value="Class I glutamine amidotransferase-like"/>
    <property type="match status" value="1"/>
</dbReference>
<dbReference type="PANTHER" id="PTHR43418">
    <property type="entry name" value="MULTIFUNCTIONAL TRYPTOPHAN BIOSYNTHESIS PROTEIN-RELATED"/>
    <property type="match status" value="1"/>
</dbReference>
<evidence type="ECO:0000259" key="6">
    <source>
        <dbReference type="SMART" id="SM01097"/>
    </source>
</evidence>
<dbReference type="Pfam" id="PF00988">
    <property type="entry name" value="CPSase_sm_chain"/>
    <property type="match status" value="1"/>
</dbReference>
<dbReference type="Gene3D" id="3.40.50.880">
    <property type="match status" value="1"/>
</dbReference>
<dbReference type="PRINTS" id="PR00099">
    <property type="entry name" value="CPSGATASE"/>
</dbReference>
<comment type="caution">
    <text evidence="7">The sequence shown here is derived from an EMBL/GenBank/DDBJ whole genome shotgun (WGS) entry which is preliminary data.</text>
</comment>
<evidence type="ECO:0000313" key="8">
    <source>
        <dbReference type="Proteomes" id="UP001198163"/>
    </source>
</evidence>
<proteinExistence type="inferred from homology"/>
<evidence type="ECO:0000256" key="2">
    <source>
        <dbReference type="ARBA" id="ARBA00007800"/>
    </source>
</evidence>
<dbReference type="Proteomes" id="UP001198163">
    <property type="component" value="Unassembled WGS sequence"/>
</dbReference>
<keyword evidence="4" id="KW-0315">Glutamine amidotransferase</keyword>
<comment type="pathway">
    <text evidence="1">Amino-acid biosynthesis; L-arginine biosynthesis; carbamoyl phosphate from bicarbonate: step 1/1.</text>
</comment>
<comment type="similarity">
    <text evidence="2">Belongs to the CarA family.</text>
</comment>
<dbReference type="InterPro" id="IPR017926">
    <property type="entry name" value="GATASE"/>
</dbReference>
<evidence type="ECO:0000313" key="7">
    <source>
        <dbReference type="EMBL" id="MCD1655835.1"/>
    </source>
</evidence>
<evidence type="ECO:0000256" key="1">
    <source>
        <dbReference type="ARBA" id="ARBA00005077"/>
    </source>
</evidence>
<comment type="catalytic activity">
    <reaction evidence="5">
        <text>hydrogencarbonate + L-glutamine + 2 ATP + H2O = carbamoyl phosphate + L-glutamate + 2 ADP + phosphate + 2 H(+)</text>
        <dbReference type="Rhea" id="RHEA:18633"/>
        <dbReference type="ChEBI" id="CHEBI:15377"/>
        <dbReference type="ChEBI" id="CHEBI:15378"/>
        <dbReference type="ChEBI" id="CHEBI:17544"/>
        <dbReference type="ChEBI" id="CHEBI:29985"/>
        <dbReference type="ChEBI" id="CHEBI:30616"/>
        <dbReference type="ChEBI" id="CHEBI:43474"/>
        <dbReference type="ChEBI" id="CHEBI:58228"/>
        <dbReference type="ChEBI" id="CHEBI:58359"/>
        <dbReference type="ChEBI" id="CHEBI:456216"/>
        <dbReference type="EC" id="6.3.5.5"/>
    </reaction>
</comment>
<dbReference type="EC" id="6.3.5.5" evidence="3"/>
<dbReference type="CDD" id="cd01744">
    <property type="entry name" value="GATase1_CPSase"/>
    <property type="match status" value="1"/>
</dbReference>
<dbReference type="InterPro" id="IPR002474">
    <property type="entry name" value="CarbamoylP_synth_ssu_N"/>
</dbReference>
<dbReference type="InterPro" id="IPR036480">
    <property type="entry name" value="CarbP_synth_ssu_N_sf"/>
</dbReference>